<dbReference type="GO" id="GO:0015108">
    <property type="term" value="F:chloride transmembrane transporter activity"/>
    <property type="evidence" value="ECO:0007669"/>
    <property type="project" value="InterPro"/>
</dbReference>
<dbReference type="Proteomes" id="UP000277864">
    <property type="component" value="Unassembled WGS sequence"/>
</dbReference>
<keyword evidence="2 5" id="KW-0812">Transmembrane</keyword>
<name>A0A429Z9D4_9ENTE</name>
<feature type="transmembrane region" description="Helical" evidence="5">
    <location>
        <begin position="255"/>
        <end position="276"/>
    </location>
</feature>
<gene>
    <name evidence="6" type="ORF">C7P63_04265</name>
</gene>
<sequence length="403" mass="44120">MLTQMNEVKNILSKLFWTSLIGGMIGTIDFIFGQGLLYLSSFREQHILWLLPWLPLAGLVIIWLGKTFSQEVTKGMGLIFEVGHRERKSISLLLIPFSIVSTWLTHLFGGSAGREGVAVQLGGTIGQFVSRIRQKEGETSYWLVIGMAAGFAGLFQTPIAATFFALEVLYVGKLIYEVLPYALLASFISAKVTHFLGLEKFVAPIHSLPKWNSSLFLKLCLAGLLFGIIGWLFSNLLLKAKQWAKVTFPNPTKRILIMGAGTALLLASLYYGRYSGLGTHLISESFNHGTIYSTDWLLKLLLTILTLAAGFQGGEVTPLFSIGASFGFLLGTWLGLPTPFLAALGYSSVFAAATNTYLGPLFIGVEVFGPGILPYLLLTLTVSFAINKNQSIYTGQKINTFYS</sequence>
<evidence type="ECO:0000256" key="2">
    <source>
        <dbReference type="ARBA" id="ARBA00022692"/>
    </source>
</evidence>
<dbReference type="GO" id="GO:0016020">
    <property type="term" value="C:membrane"/>
    <property type="evidence" value="ECO:0007669"/>
    <property type="project" value="UniProtKB-SubCell"/>
</dbReference>
<reference evidence="6 7" key="1">
    <citation type="submission" date="2018-03" db="EMBL/GenBank/DDBJ databases">
        <authorList>
            <person name="Gulvik C.A."/>
        </authorList>
    </citation>
    <scope>NUCLEOTIDE SEQUENCE [LARGE SCALE GENOMIC DNA]</scope>
    <source>
        <strain evidence="6 7">JCM 31581</strain>
    </source>
</reference>
<dbReference type="PANTHER" id="PTHR43427:SF12">
    <property type="entry name" value="CHLORIDE TRANSPORTER"/>
    <property type="match status" value="1"/>
</dbReference>
<comment type="subcellular location">
    <subcellularLocation>
        <location evidence="1">Membrane</location>
        <topology evidence="1">Multi-pass membrane protein</topology>
    </subcellularLocation>
</comment>
<feature type="transmembrane region" description="Helical" evidence="5">
    <location>
        <begin position="46"/>
        <end position="68"/>
    </location>
</feature>
<dbReference type="SUPFAM" id="SSF81340">
    <property type="entry name" value="Clc chloride channel"/>
    <property type="match status" value="1"/>
</dbReference>
<feature type="transmembrane region" description="Helical" evidence="5">
    <location>
        <begin position="326"/>
        <end position="347"/>
    </location>
</feature>
<dbReference type="Pfam" id="PF00654">
    <property type="entry name" value="Voltage_CLC"/>
    <property type="match status" value="1"/>
</dbReference>
<feature type="transmembrane region" description="Helical" evidence="5">
    <location>
        <begin position="296"/>
        <end position="314"/>
    </location>
</feature>
<feature type="transmembrane region" description="Helical" evidence="5">
    <location>
        <begin position="178"/>
        <end position="196"/>
    </location>
</feature>
<dbReference type="AlphaFoldDB" id="A0A429Z9D4"/>
<evidence type="ECO:0000313" key="6">
    <source>
        <dbReference type="EMBL" id="RST90293.1"/>
    </source>
</evidence>
<dbReference type="InterPro" id="IPR014743">
    <property type="entry name" value="Cl-channel_core"/>
</dbReference>
<evidence type="ECO:0000256" key="3">
    <source>
        <dbReference type="ARBA" id="ARBA00022989"/>
    </source>
</evidence>
<evidence type="ECO:0000313" key="7">
    <source>
        <dbReference type="Proteomes" id="UP000277864"/>
    </source>
</evidence>
<dbReference type="OrthoDB" id="9767361at2"/>
<keyword evidence="4 5" id="KW-0472">Membrane</keyword>
<evidence type="ECO:0000256" key="4">
    <source>
        <dbReference type="ARBA" id="ARBA00023136"/>
    </source>
</evidence>
<keyword evidence="3 5" id="KW-1133">Transmembrane helix</keyword>
<feature type="transmembrane region" description="Helical" evidence="5">
    <location>
        <begin position="367"/>
        <end position="387"/>
    </location>
</feature>
<dbReference type="RefSeq" id="WP_125942906.1">
    <property type="nucleotide sequence ID" value="NZ_PXZH01000001.1"/>
</dbReference>
<protein>
    <submittedName>
        <fullName evidence="6">Voltage-gated chloride channel protein</fullName>
    </submittedName>
</protein>
<dbReference type="Gene3D" id="1.10.3080.10">
    <property type="entry name" value="Clc chloride channel"/>
    <property type="match status" value="1"/>
</dbReference>
<proteinExistence type="predicted"/>
<evidence type="ECO:0000256" key="5">
    <source>
        <dbReference type="SAM" id="Phobius"/>
    </source>
</evidence>
<organism evidence="6 7">
    <name type="scientific">Vagococcus humatus</name>
    <dbReference type="NCBI Taxonomy" id="1889241"/>
    <lineage>
        <taxon>Bacteria</taxon>
        <taxon>Bacillati</taxon>
        <taxon>Bacillota</taxon>
        <taxon>Bacilli</taxon>
        <taxon>Lactobacillales</taxon>
        <taxon>Enterococcaceae</taxon>
        <taxon>Vagococcus</taxon>
    </lineage>
</organism>
<feature type="transmembrane region" description="Helical" evidence="5">
    <location>
        <begin position="216"/>
        <end position="234"/>
    </location>
</feature>
<dbReference type="InterPro" id="IPR050368">
    <property type="entry name" value="ClC-type_chloride_channel"/>
</dbReference>
<evidence type="ECO:0000256" key="1">
    <source>
        <dbReference type="ARBA" id="ARBA00004141"/>
    </source>
</evidence>
<dbReference type="PANTHER" id="PTHR43427">
    <property type="entry name" value="CHLORIDE CHANNEL PROTEIN CLC-E"/>
    <property type="match status" value="1"/>
</dbReference>
<feature type="transmembrane region" description="Helical" evidence="5">
    <location>
        <begin position="89"/>
        <end position="108"/>
    </location>
</feature>
<feature type="transmembrane region" description="Helical" evidence="5">
    <location>
        <begin position="141"/>
        <end position="166"/>
    </location>
</feature>
<dbReference type="PRINTS" id="PR00762">
    <property type="entry name" value="CLCHANNEL"/>
</dbReference>
<dbReference type="EMBL" id="PXZH01000001">
    <property type="protein sequence ID" value="RST90293.1"/>
    <property type="molecule type" value="Genomic_DNA"/>
</dbReference>
<dbReference type="InterPro" id="IPR001807">
    <property type="entry name" value="ClC"/>
</dbReference>
<accession>A0A429Z9D4</accession>
<feature type="transmembrane region" description="Helical" evidence="5">
    <location>
        <begin position="15"/>
        <end position="40"/>
    </location>
</feature>
<comment type="caution">
    <text evidence="6">The sequence shown here is derived from an EMBL/GenBank/DDBJ whole genome shotgun (WGS) entry which is preliminary data.</text>
</comment>
<keyword evidence="7" id="KW-1185">Reference proteome</keyword>